<dbReference type="InterPro" id="IPR010488">
    <property type="entry name" value="Zeta_toxin_domain"/>
</dbReference>
<evidence type="ECO:0000259" key="3">
    <source>
        <dbReference type="Pfam" id="PF06414"/>
    </source>
</evidence>
<dbReference type="AlphaFoldDB" id="A0A3S2WX34"/>
<dbReference type="Gene3D" id="3.40.50.300">
    <property type="entry name" value="P-loop containing nucleotide triphosphate hydrolases"/>
    <property type="match status" value="1"/>
</dbReference>
<dbReference type="EMBL" id="SACK01000006">
    <property type="protein sequence ID" value="RVU00002.1"/>
    <property type="molecule type" value="Genomic_DNA"/>
</dbReference>
<comment type="caution">
    <text evidence="4">The sequence shown here is derived from an EMBL/GenBank/DDBJ whole genome shotgun (WGS) entry which is preliminary data.</text>
</comment>
<dbReference type="GO" id="GO:0016301">
    <property type="term" value="F:kinase activity"/>
    <property type="evidence" value="ECO:0007669"/>
    <property type="project" value="InterPro"/>
</dbReference>
<keyword evidence="5" id="KW-1185">Reference proteome</keyword>
<evidence type="ECO:0000256" key="1">
    <source>
        <dbReference type="ARBA" id="ARBA00022741"/>
    </source>
</evidence>
<evidence type="ECO:0000313" key="4">
    <source>
        <dbReference type="EMBL" id="RVU00002.1"/>
    </source>
</evidence>
<reference evidence="4 5" key="1">
    <citation type="submission" date="2019-01" db="EMBL/GenBank/DDBJ databases">
        <authorList>
            <person name="Chen W.-M."/>
        </authorList>
    </citation>
    <scope>NUCLEOTIDE SEQUENCE [LARGE SCALE GENOMIC DNA]</scope>
    <source>
        <strain evidence="4 5">YBJ-36</strain>
    </source>
</reference>
<keyword evidence="1" id="KW-0547">Nucleotide-binding</keyword>
<feature type="domain" description="Zeta toxin" evidence="3">
    <location>
        <begin position="2"/>
        <end position="106"/>
    </location>
</feature>
<evidence type="ECO:0000256" key="2">
    <source>
        <dbReference type="ARBA" id="ARBA00022840"/>
    </source>
</evidence>
<dbReference type="Proteomes" id="UP000282759">
    <property type="component" value="Unassembled WGS sequence"/>
</dbReference>
<gene>
    <name evidence="4" type="ORF">EOD41_13630</name>
</gene>
<organism evidence="4 5">
    <name type="scientific">Mucilaginibacter limnophilus</name>
    <dbReference type="NCBI Taxonomy" id="1932778"/>
    <lineage>
        <taxon>Bacteria</taxon>
        <taxon>Pseudomonadati</taxon>
        <taxon>Bacteroidota</taxon>
        <taxon>Sphingobacteriia</taxon>
        <taxon>Sphingobacteriales</taxon>
        <taxon>Sphingobacteriaceae</taxon>
        <taxon>Mucilaginibacter</taxon>
    </lineage>
</organism>
<dbReference type="OrthoDB" id="9791543at2"/>
<dbReference type="RefSeq" id="WP_127705826.1">
    <property type="nucleotide sequence ID" value="NZ_SACK01000006.1"/>
</dbReference>
<dbReference type="Pfam" id="PF06414">
    <property type="entry name" value="Zeta_toxin"/>
    <property type="match status" value="1"/>
</dbReference>
<dbReference type="PANTHER" id="PTHR39206">
    <property type="entry name" value="SLL8004 PROTEIN"/>
    <property type="match status" value="1"/>
</dbReference>
<proteinExistence type="predicted"/>
<sequence length="201" mass="22743">MPDLIVIAGPNGSGKTTLSTYLINKGKIKGALINPDEIAKQELGSYLFQIKASKLALQRRKEAINKECTFAFETTFSGNTEIRDIQDAKAKGYNVILYYVALNSVIDNLIRVEERRLRLGHDVVKDDIIRRFDKSQANLLKYISLFDKAYLFDNSGNQRSRVGIFNNGTLLWLNNKHQSHPFYKELFHSPTNSTSATGLNK</sequence>
<dbReference type="SUPFAM" id="SSF52540">
    <property type="entry name" value="P-loop containing nucleoside triphosphate hydrolases"/>
    <property type="match status" value="1"/>
</dbReference>
<keyword evidence="2" id="KW-0067">ATP-binding</keyword>
<dbReference type="InterPro" id="IPR027417">
    <property type="entry name" value="P-loop_NTPase"/>
</dbReference>
<evidence type="ECO:0000313" key="5">
    <source>
        <dbReference type="Proteomes" id="UP000282759"/>
    </source>
</evidence>
<dbReference type="GO" id="GO:0005524">
    <property type="term" value="F:ATP binding"/>
    <property type="evidence" value="ECO:0007669"/>
    <property type="project" value="UniProtKB-KW"/>
</dbReference>
<accession>A0A3S2WX34</accession>
<protein>
    <submittedName>
        <fullName evidence="4">Zeta toxin family protein</fullName>
    </submittedName>
</protein>
<dbReference type="PANTHER" id="PTHR39206:SF1">
    <property type="entry name" value="SLL8004 PROTEIN"/>
    <property type="match status" value="1"/>
</dbReference>
<name>A0A3S2WX34_9SPHI</name>